<dbReference type="Proteomes" id="UP000620156">
    <property type="component" value="Unassembled WGS sequence"/>
</dbReference>
<keyword evidence="3" id="KW-1185">Reference proteome</keyword>
<proteinExistence type="predicted"/>
<gene>
    <name evidence="2" type="ORF">GCM10010145_51450</name>
</gene>
<reference evidence="2" key="2">
    <citation type="submission" date="2020-09" db="EMBL/GenBank/DDBJ databases">
        <authorList>
            <person name="Sun Q."/>
            <person name="Ohkuma M."/>
        </authorList>
    </citation>
    <scope>NUCLEOTIDE SEQUENCE</scope>
    <source>
        <strain evidence="2">JCM 3131</strain>
    </source>
</reference>
<evidence type="ECO:0008006" key="4">
    <source>
        <dbReference type="Google" id="ProtNLM"/>
    </source>
</evidence>
<evidence type="ECO:0000313" key="2">
    <source>
        <dbReference type="EMBL" id="GGQ75547.1"/>
    </source>
</evidence>
<reference evidence="2" key="1">
    <citation type="journal article" date="2014" name="Int. J. Syst. Evol. Microbiol.">
        <title>Complete genome sequence of Corynebacterium casei LMG S-19264T (=DSM 44701T), isolated from a smear-ripened cheese.</title>
        <authorList>
            <consortium name="US DOE Joint Genome Institute (JGI-PGF)"/>
            <person name="Walter F."/>
            <person name="Albersmeier A."/>
            <person name="Kalinowski J."/>
            <person name="Ruckert C."/>
        </authorList>
    </citation>
    <scope>NUCLEOTIDE SEQUENCE</scope>
    <source>
        <strain evidence="2">JCM 3131</strain>
    </source>
</reference>
<protein>
    <recommendedName>
        <fullName evidence="4">Small hydrophobic membrane protein</fullName>
    </recommendedName>
</protein>
<keyword evidence="1" id="KW-0472">Membrane</keyword>
<keyword evidence="1" id="KW-1133">Transmembrane helix</keyword>
<feature type="transmembrane region" description="Helical" evidence="1">
    <location>
        <begin position="27"/>
        <end position="43"/>
    </location>
</feature>
<evidence type="ECO:0000313" key="3">
    <source>
        <dbReference type="Proteomes" id="UP000620156"/>
    </source>
</evidence>
<comment type="caution">
    <text evidence="2">The sequence shown here is derived from an EMBL/GenBank/DDBJ whole genome shotgun (WGS) entry which is preliminary data.</text>
</comment>
<dbReference type="AlphaFoldDB" id="A0A918BKW9"/>
<organism evidence="2 3">
    <name type="scientific">Streptomyces ruber</name>
    <dbReference type="NCBI Taxonomy" id="83378"/>
    <lineage>
        <taxon>Bacteria</taxon>
        <taxon>Bacillati</taxon>
        <taxon>Actinomycetota</taxon>
        <taxon>Actinomycetes</taxon>
        <taxon>Kitasatosporales</taxon>
        <taxon>Streptomycetaceae</taxon>
        <taxon>Streptomyces</taxon>
    </lineage>
</organism>
<dbReference type="EMBL" id="BMQK01000014">
    <property type="protein sequence ID" value="GGQ75547.1"/>
    <property type="molecule type" value="Genomic_DNA"/>
</dbReference>
<evidence type="ECO:0000256" key="1">
    <source>
        <dbReference type="SAM" id="Phobius"/>
    </source>
</evidence>
<accession>A0A918BKW9</accession>
<dbReference type="RefSeq" id="WP_189219235.1">
    <property type="nucleotide sequence ID" value="NZ_BMQK01000014.1"/>
</dbReference>
<sequence length="54" mass="5647">MLALVVALLVLGVLVGAAAYLPLPVTLVAGSLIAVYLLVFAVRERSRRGRTGRA</sequence>
<name>A0A918BKW9_9ACTN</name>
<keyword evidence="1" id="KW-0812">Transmembrane</keyword>